<proteinExistence type="predicted"/>
<dbReference type="Proteomes" id="UP001521181">
    <property type="component" value="Unassembled WGS sequence"/>
</dbReference>
<dbReference type="EMBL" id="JAJUOS010000007">
    <property type="protein sequence ID" value="MCE5974011.1"/>
    <property type="molecule type" value="Genomic_DNA"/>
</dbReference>
<keyword evidence="4 6" id="KW-1133">Transmembrane helix</keyword>
<dbReference type="PANTHER" id="PTHR39087:SF2">
    <property type="entry name" value="UPF0104 MEMBRANE PROTEIN MJ1595"/>
    <property type="match status" value="1"/>
</dbReference>
<evidence type="ECO:0000313" key="8">
    <source>
        <dbReference type="Proteomes" id="UP001521181"/>
    </source>
</evidence>
<dbReference type="Pfam" id="PF03706">
    <property type="entry name" value="LPG_synthase_TM"/>
    <property type="match status" value="1"/>
</dbReference>
<evidence type="ECO:0000313" key="7">
    <source>
        <dbReference type="EMBL" id="MCE5974011.1"/>
    </source>
</evidence>
<feature type="transmembrane region" description="Helical" evidence="6">
    <location>
        <begin position="209"/>
        <end position="231"/>
    </location>
</feature>
<keyword evidence="8" id="KW-1185">Reference proteome</keyword>
<dbReference type="NCBIfam" id="TIGR00374">
    <property type="entry name" value="flippase-like domain"/>
    <property type="match status" value="1"/>
</dbReference>
<name>A0ABS8YW09_9RHOB</name>
<evidence type="ECO:0000256" key="2">
    <source>
        <dbReference type="ARBA" id="ARBA00022475"/>
    </source>
</evidence>
<evidence type="ECO:0000256" key="4">
    <source>
        <dbReference type="ARBA" id="ARBA00022989"/>
    </source>
</evidence>
<gene>
    <name evidence="7" type="ORF">LZA78_11000</name>
</gene>
<accession>A0ABS8YW09</accession>
<feature type="transmembrane region" description="Helical" evidence="6">
    <location>
        <begin position="54"/>
        <end position="71"/>
    </location>
</feature>
<keyword evidence="5 6" id="KW-0472">Membrane</keyword>
<protein>
    <submittedName>
        <fullName evidence="7">Flippase-like domain-containing protein</fullName>
    </submittedName>
</protein>
<comment type="caution">
    <text evidence="7">The sequence shown here is derived from an EMBL/GenBank/DDBJ whole genome shotgun (WGS) entry which is preliminary data.</text>
</comment>
<keyword evidence="2" id="KW-1003">Cell membrane</keyword>
<keyword evidence="3 6" id="KW-0812">Transmembrane</keyword>
<organism evidence="7 8">
    <name type="scientific">Rhodobacter flavimaris</name>
    <dbReference type="NCBI Taxonomy" id="2907145"/>
    <lineage>
        <taxon>Bacteria</taxon>
        <taxon>Pseudomonadati</taxon>
        <taxon>Pseudomonadota</taxon>
        <taxon>Alphaproteobacteria</taxon>
        <taxon>Rhodobacterales</taxon>
        <taxon>Rhodobacter group</taxon>
        <taxon>Rhodobacter</taxon>
    </lineage>
</organism>
<reference evidence="7 8" key="1">
    <citation type="submission" date="2021-12" db="EMBL/GenBank/DDBJ databases">
        <title>Sinirhodobacter sp. WL0062 is a bacterium isolated from seawater.</title>
        <authorList>
            <person name="Wang L."/>
            <person name="He W."/>
            <person name="Zhang D.-F."/>
        </authorList>
    </citation>
    <scope>NUCLEOTIDE SEQUENCE [LARGE SCALE GENOMIC DNA]</scope>
    <source>
        <strain evidence="7 8">WL0062</strain>
    </source>
</reference>
<evidence type="ECO:0000256" key="1">
    <source>
        <dbReference type="ARBA" id="ARBA00004651"/>
    </source>
</evidence>
<comment type="subcellular location">
    <subcellularLocation>
        <location evidence="1">Cell membrane</location>
        <topology evidence="1">Multi-pass membrane protein</topology>
    </subcellularLocation>
</comment>
<evidence type="ECO:0000256" key="3">
    <source>
        <dbReference type="ARBA" id="ARBA00022692"/>
    </source>
</evidence>
<sequence length="329" mass="34853">MMSTSPHRSAPPKSRRWRDWALLGGLLALVGAGLTGLASATGWAETWAQMRALHLWQVAALLALSLSNYVLRGARWHLLARRLGLRTGLFQNLRHYLGGFAMSVTPGRVGELVRMRWLRRETGWPVERSAPLVLMDRAGDLAVMALILALSVSLAAGGIAGAAPVVILALAAAVVATRPRLLTVLITLCHRAVGRFSRLFARARGAARLLSRFSHGPTMALALALGFAGWMAEGVSFHLLLVWMGADIGLWKAVAIFVFATLAGGLSGAPGGLGGAEAAMVALLSLEGIPLEVSVPATAVIRLTTLWFAIGIGLMVFPLAERLSLKAQG</sequence>
<dbReference type="PANTHER" id="PTHR39087">
    <property type="entry name" value="UPF0104 MEMBRANE PROTEIN MJ1595"/>
    <property type="match status" value="1"/>
</dbReference>
<feature type="transmembrane region" description="Helical" evidence="6">
    <location>
        <begin position="141"/>
        <end position="160"/>
    </location>
</feature>
<evidence type="ECO:0000256" key="5">
    <source>
        <dbReference type="ARBA" id="ARBA00023136"/>
    </source>
</evidence>
<dbReference type="InterPro" id="IPR022791">
    <property type="entry name" value="L-PG_synthase/AglD"/>
</dbReference>
<evidence type="ECO:0000256" key="6">
    <source>
        <dbReference type="SAM" id="Phobius"/>
    </source>
</evidence>
<feature type="transmembrane region" description="Helical" evidence="6">
    <location>
        <begin position="299"/>
        <end position="320"/>
    </location>
</feature>